<feature type="region of interest" description="Disordered" evidence="1">
    <location>
        <begin position="1"/>
        <end position="23"/>
    </location>
</feature>
<organism evidence="2 3">
    <name type="scientific">Salvia divinorum</name>
    <name type="common">Maria pastora</name>
    <name type="synonym">Diviner's sage</name>
    <dbReference type="NCBI Taxonomy" id="28513"/>
    <lineage>
        <taxon>Eukaryota</taxon>
        <taxon>Viridiplantae</taxon>
        <taxon>Streptophyta</taxon>
        <taxon>Embryophyta</taxon>
        <taxon>Tracheophyta</taxon>
        <taxon>Spermatophyta</taxon>
        <taxon>Magnoliopsida</taxon>
        <taxon>eudicotyledons</taxon>
        <taxon>Gunneridae</taxon>
        <taxon>Pentapetalae</taxon>
        <taxon>asterids</taxon>
        <taxon>lamiids</taxon>
        <taxon>Lamiales</taxon>
        <taxon>Lamiaceae</taxon>
        <taxon>Nepetoideae</taxon>
        <taxon>Mentheae</taxon>
        <taxon>Salviinae</taxon>
        <taxon>Salvia</taxon>
        <taxon>Salvia subgen. Calosphace</taxon>
    </lineage>
</organism>
<accession>A0ABD1HFI8</accession>
<protein>
    <submittedName>
        <fullName evidence="2">Uncharacterized protein</fullName>
    </submittedName>
</protein>
<dbReference type="AlphaFoldDB" id="A0ABD1HFI8"/>
<proteinExistence type="predicted"/>
<keyword evidence="3" id="KW-1185">Reference proteome</keyword>
<evidence type="ECO:0000256" key="1">
    <source>
        <dbReference type="SAM" id="MobiDB-lite"/>
    </source>
</evidence>
<comment type="caution">
    <text evidence="2">The sequence shown here is derived from an EMBL/GenBank/DDBJ whole genome shotgun (WGS) entry which is preliminary data.</text>
</comment>
<sequence length="78" mass="9326">MLDDVFENQNSHDDEDEEGFRKKGITRQNGAYQIWNPHLLQYHHHLVKRNSSCLMDSRDGITRSKSVSNRLTEWKLIW</sequence>
<dbReference type="EMBL" id="JBEAFC010000006">
    <property type="protein sequence ID" value="KAL1555225.1"/>
    <property type="molecule type" value="Genomic_DNA"/>
</dbReference>
<evidence type="ECO:0000313" key="3">
    <source>
        <dbReference type="Proteomes" id="UP001567538"/>
    </source>
</evidence>
<reference evidence="2 3" key="1">
    <citation type="submission" date="2024-06" db="EMBL/GenBank/DDBJ databases">
        <title>A chromosome level genome sequence of Diviner's sage (Salvia divinorum).</title>
        <authorList>
            <person name="Ford S.A."/>
            <person name="Ro D.-K."/>
            <person name="Ness R.W."/>
            <person name="Phillips M.A."/>
        </authorList>
    </citation>
    <scope>NUCLEOTIDE SEQUENCE [LARGE SCALE GENOMIC DNA]</scope>
    <source>
        <strain evidence="2">SAF-2024a</strain>
        <tissue evidence="2">Leaf</tissue>
    </source>
</reference>
<name>A0ABD1HFI8_SALDI</name>
<gene>
    <name evidence="2" type="ORF">AAHA92_15692</name>
</gene>
<evidence type="ECO:0000313" key="2">
    <source>
        <dbReference type="EMBL" id="KAL1555225.1"/>
    </source>
</evidence>
<dbReference type="Proteomes" id="UP001567538">
    <property type="component" value="Unassembled WGS sequence"/>
</dbReference>